<dbReference type="GO" id="GO:0005829">
    <property type="term" value="C:cytosol"/>
    <property type="evidence" value="ECO:0007669"/>
    <property type="project" value="TreeGrafter"/>
</dbReference>
<dbReference type="GO" id="GO:0043138">
    <property type="term" value="F:3'-5' DNA helicase activity"/>
    <property type="evidence" value="ECO:0007669"/>
    <property type="project" value="TreeGrafter"/>
</dbReference>
<dbReference type="AlphaFoldDB" id="A0A0M6Y373"/>
<dbReference type="SUPFAM" id="SSF52540">
    <property type="entry name" value="P-loop containing nucleoside triphosphate hydrolases"/>
    <property type="match status" value="1"/>
</dbReference>
<keyword evidence="1" id="KW-0378">Hydrolase</keyword>
<keyword evidence="1" id="KW-0547">Nucleotide-binding</keyword>
<accession>A0A0M6Y373</accession>
<dbReference type="GO" id="GO:0005524">
    <property type="term" value="F:ATP binding"/>
    <property type="evidence" value="ECO:0007669"/>
    <property type="project" value="InterPro"/>
</dbReference>
<dbReference type="GO" id="GO:0003677">
    <property type="term" value="F:DNA binding"/>
    <property type="evidence" value="ECO:0007669"/>
    <property type="project" value="InterPro"/>
</dbReference>
<evidence type="ECO:0000313" key="2">
    <source>
        <dbReference type="Proteomes" id="UP000048926"/>
    </source>
</evidence>
<dbReference type="Pfam" id="PF13245">
    <property type="entry name" value="AAA_19"/>
    <property type="match status" value="1"/>
</dbReference>
<evidence type="ECO:0000313" key="1">
    <source>
        <dbReference type="EMBL" id="CTQ43737.1"/>
    </source>
</evidence>
<reference evidence="2" key="1">
    <citation type="submission" date="2015-07" db="EMBL/GenBank/DDBJ databases">
        <authorList>
            <person name="Rodrigo-Torres Lidia"/>
            <person name="Arahal R.David."/>
        </authorList>
    </citation>
    <scope>NUCLEOTIDE SEQUENCE [LARGE SCALE GENOMIC DNA]</scope>
    <source>
        <strain evidence="2">CECT 4801</strain>
    </source>
</reference>
<dbReference type="EMBL" id="CXST01000001">
    <property type="protein sequence ID" value="CTQ43737.1"/>
    <property type="molecule type" value="Genomic_DNA"/>
</dbReference>
<sequence length="566" mass="61923">MAGGTSGKMMTEADEKILECLKARQSFLIDAGAGSGKTSSLIRALDFIRGPDRTSIMGEGQRVACITFTNVAKNEIIERTEHDPLFVVSTIHDFLWASIKQFQKELKPALLAFNDSLPATSRRKHSQAELEVALETVPTIIYSDRGANFPEGRIFHDDLLGVAYFMFRDHPLLSKVVAARFPFIFVDEYQDTDPLVVTTLLDHLLKTDQPPLIGFFGDKMQSIYQGGVGELSAGHKALLVQIKKEENYRCSRAVIELLNKIRTDIQQQPAGANLPGAAGYVSLVGVDPDLDLSALAVQKARDAFGWDIEGELKVLFLTHRLIARKAGYADLWAAYNSRGGFTQDRFQSGEDPIASFFVNKVEPFILAWREGKVGRAISYLKERPIQIAGAAEKARVKEALNGLLALIDAGGTIEAVLKHLRDAQLVTLLDDLESAIAGPVAPADPGSPEAAHQAFMALLLAVPYVEVSRYRAVLENSMPFSTKHGVKGDEFKNVIVILDDAGANWNQYSFGKLLAGTDTSQSREKRTRNLLYVCCSRAKDKLIVVDLGAGAQAKIEELFGVGAVAM</sequence>
<dbReference type="PANTHER" id="PTHR11070">
    <property type="entry name" value="UVRD / RECB / PCRA DNA HELICASE FAMILY MEMBER"/>
    <property type="match status" value="1"/>
</dbReference>
<dbReference type="PANTHER" id="PTHR11070:SF3">
    <property type="entry name" value="DNA 3'-5' HELICASE"/>
    <property type="match status" value="1"/>
</dbReference>
<dbReference type="Proteomes" id="UP000048926">
    <property type="component" value="Unassembled WGS sequence"/>
</dbReference>
<organism evidence="1 2">
    <name type="scientific">Roseibium aggregatum</name>
    <dbReference type="NCBI Taxonomy" id="187304"/>
    <lineage>
        <taxon>Bacteria</taxon>
        <taxon>Pseudomonadati</taxon>
        <taxon>Pseudomonadota</taxon>
        <taxon>Alphaproteobacteria</taxon>
        <taxon>Hyphomicrobiales</taxon>
        <taxon>Stappiaceae</taxon>
        <taxon>Roseibium</taxon>
    </lineage>
</organism>
<dbReference type="RefSeq" id="WP_235814891.1">
    <property type="nucleotide sequence ID" value="NZ_CXST01000001.1"/>
</dbReference>
<dbReference type="Gene3D" id="3.40.50.300">
    <property type="entry name" value="P-loop containing nucleotide triphosphate hydrolases"/>
    <property type="match status" value="2"/>
</dbReference>
<keyword evidence="1" id="KW-0347">Helicase</keyword>
<keyword evidence="2" id="KW-1185">Reference proteome</keyword>
<dbReference type="GO" id="GO:0000725">
    <property type="term" value="P:recombinational repair"/>
    <property type="evidence" value="ECO:0007669"/>
    <property type="project" value="TreeGrafter"/>
</dbReference>
<dbReference type="InterPro" id="IPR000212">
    <property type="entry name" value="DNA_helicase_UvrD/REP"/>
</dbReference>
<proteinExistence type="predicted"/>
<dbReference type="InterPro" id="IPR027417">
    <property type="entry name" value="P-loop_NTPase"/>
</dbReference>
<keyword evidence="1" id="KW-0067">ATP-binding</keyword>
<name>A0A0M6Y373_9HYPH</name>
<protein>
    <submittedName>
        <fullName evidence="1">DNA-dependent helicase II</fullName>
    </submittedName>
</protein>
<gene>
    <name evidence="1" type="ORF">LAL4801_02179</name>
</gene>